<dbReference type="EMBL" id="BNJQ01000010">
    <property type="protein sequence ID" value="GHP05419.1"/>
    <property type="molecule type" value="Genomic_DNA"/>
</dbReference>
<sequence length="168" mass="17616">MSSDPSSSPRSDGHDVRQPLPADDTTARTPYVPPAGRPSGASSSGPARRPQSALTPLDKMRAHLRARDEKIEALEKELAMQGMLMLQLRVENERLKASLAAAEAGAGGVVVPDVKAAAAAASAATAIGKAPLPPLTDTRRGRRLNVPQRPTSARVGPLDSARQLSEMD</sequence>
<evidence type="ECO:0000313" key="2">
    <source>
        <dbReference type="EMBL" id="GHP05419.1"/>
    </source>
</evidence>
<reference evidence="2" key="1">
    <citation type="submission" date="2020-10" db="EMBL/GenBank/DDBJ databases">
        <title>Unveiling of a novel bifunctional photoreceptor, Dualchrome1, isolated from a cosmopolitan green alga.</title>
        <authorList>
            <person name="Suzuki S."/>
            <person name="Kawachi M."/>
        </authorList>
    </citation>
    <scope>NUCLEOTIDE SEQUENCE</scope>
    <source>
        <strain evidence="2">NIES 2893</strain>
    </source>
</reference>
<feature type="compositionally biased region" description="Low complexity" evidence="1">
    <location>
        <begin position="1"/>
        <end position="10"/>
    </location>
</feature>
<organism evidence="2 3">
    <name type="scientific">Pycnococcus provasolii</name>
    <dbReference type="NCBI Taxonomy" id="41880"/>
    <lineage>
        <taxon>Eukaryota</taxon>
        <taxon>Viridiplantae</taxon>
        <taxon>Chlorophyta</taxon>
        <taxon>Pseudoscourfieldiophyceae</taxon>
        <taxon>Pseudoscourfieldiales</taxon>
        <taxon>Pycnococcaceae</taxon>
        <taxon>Pycnococcus</taxon>
    </lineage>
</organism>
<accession>A0A830HJF5</accession>
<feature type="region of interest" description="Disordered" evidence="1">
    <location>
        <begin position="1"/>
        <end position="58"/>
    </location>
</feature>
<proteinExistence type="predicted"/>
<keyword evidence="3" id="KW-1185">Reference proteome</keyword>
<protein>
    <submittedName>
        <fullName evidence="2">Uncharacterized protein</fullName>
    </submittedName>
</protein>
<dbReference type="Proteomes" id="UP000660262">
    <property type="component" value="Unassembled WGS sequence"/>
</dbReference>
<dbReference type="AlphaFoldDB" id="A0A830HJF5"/>
<evidence type="ECO:0000256" key="1">
    <source>
        <dbReference type="SAM" id="MobiDB-lite"/>
    </source>
</evidence>
<comment type="caution">
    <text evidence="2">The sequence shown here is derived from an EMBL/GenBank/DDBJ whole genome shotgun (WGS) entry which is preliminary data.</text>
</comment>
<feature type="compositionally biased region" description="Low complexity" evidence="1">
    <location>
        <begin position="37"/>
        <end position="50"/>
    </location>
</feature>
<gene>
    <name evidence="2" type="ORF">PPROV_000417000</name>
</gene>
<feature type="region of interest" description="Disordered" evidence="1">
    <location>
        <begin position="129"/>
        <end position="168"/>
    </location>
</feature>
<evidence type="ECO:0000313" key="3">
    <source>
        <dbReference type="Proteomes" id="UP000660262"/>
    </source>
</evidence>
<name>A0A830HJF5_9CHLO</name>